<comment type="caution">
    <text evidence="2">The sequence shown here is derived from an EMBL/GenBank/DDBJ whole genome shotgun (WGS) entry which is preliminary data.</text>
</comment>
<proteinExistence type="predicted"/>
<dbReference type="AlphaFoldDB" id="A0A6A5DF19"/>
<evidence type="ECO:0000313" key="2">
    <source>
        <dbReference type="EMBL" id="KAH9584364.1"/>
    </source>
</evidence>
<reference evidence="2" key="3">
    <citation type="submission" date="2021-06" db="EMBL/GenBank/DDBJ databases">
        <title>Chromosome-level genome assembly for S. haematobium.</title>
        <authorList>
            <person name="Stroehlein A.J."/>
        </authorList>
    </citation>
    <scope>NUCLEOTIDE SEQUENCE</scope>
</reference>
<sequence>MERPDNVGDRKDQSISNGTEEIQLGSTRNQRNLLDPSGKTKARYESDAAILQLRRRKYSTHSGSCSNAVQTSTKCTCRMGISRIQNHQSIIQNKEGGYHNEYYSKLCTHRHYTSTTLIMKRHLTVQLLLLYGAETWRTTTTIIKKVKVFINSCLRKILNIHWPDIISNSLLWESTNQLPGEEEIQKRGWKWIGHTLRKSSNWITRQALTRNAEGKRKSGNPKNTLCREIESDMKRNNYSWKEF</sequence>
<reference evidence="2" key="1">
    <citation type="journal article" date="2012" name="Nat. Genet.">
        <title>Whole-genome sequence of Schistosoma haematobium.</title>
        <authorList>
            <person name="Young N.D."/>
            <person name="Jex A.R."/>
            <person name="Li B."/>
            <person name="Liu S."/>
            <person name="Yang L."/>
            <person name="Xiong Z."/>
            <person name="Li Y."/>
            <person name="Cantacessi C."/>
            <person name="Hall R.S."/>
            <person name="Xu X."/>
            <person name="Chen F."/>
            <person name="Wu X."/>
            <person name="Zerlotini A."/>
            <person name="Oliveira G."/>
            <person name="Hofmann A."/>
            <person name="Zhang G."/>
            <person name="Fang X."/>
            <person name="Kang Y."/>
            <person name="Campbell B.E."/>
            <person name="Loukas A."/>
            <person name="Ranganathan S."/>
            <person name="Rollinson D."/>
            <person name="Rinaldi G."/>
            <person name="Brindley P.J."/>
            <person name="Yang H."/>
            <person name="Wang J."/>
            <person name="Wang J."/>
            <person name="Gasser R.B."/>
        </authorList>
    </citation>
    <scope>NUCLEOTIDE SEQUENCE</scope>
</reference>
<organism evidence="2 3">
    <name type="scientific">Schistosoma haematobium</name>
    <name type="common">Blood fluke</name>
    <dbReference type="NCBI Taxonomy" id="6185"/>
    <lineage>
        <taxon>Eukaryota</taxon>
        <taxon>Metazoa</taxon>
        <taxon>Spiralia</taxon>
        <taxon>Lophotrochozoa</taxon>
        <taxon>Platyhelminthes</taxon>
        <taxon>Trematoda</taxon>
        <taxon>Digenea</taxon>
        <taxon>Strigeidida</taxon>
        <taxon>Schistosomatoidea</taxon>
        <taxon>Schistosomatidae</taxon>
        <taxon>Schistosoma</taxon>
    </lineage>
</organism>
<evidence type="ECO:0000256" key="1">
    <source>
        <dbReference type="SAM" id="MobiDB-lite"/>
    </source>
</evidence>
<dbReference type="EMBL" id="AMPZ03000004">
    <property type="protein sequence ID" value="KAH9584364.1"/>
    <property type="molecule type" value="Genomic_DNA"/>
</dbReference>
<feature type="compositionally biased region" description="Polar residues" evidence="1">
    <location>
        <begin position="14"/>
        <end position="32"/>
    </location>
</feature>
<evidence type="ECO:0000313" key="3">
    <source>
        <dbReference type="Proteomes" id="UP000471633"/>
    </source>
</evidence>
<keyword evidence="3" id="KW-1185">Reference proteome</keyword>
<dbReference type="KEGG" id="shx:MS3_00005998"/>
<dbReference type="RefSeq" id="XP_012795773.2">
    <property type="nucleotide sequence ID" value="XM_012940319.2"/>
</dbReference>
<dbReference type="CTD" id="24591831"/>
<gene>
    <name evidence="2" type="ORF">MS3_00005998</name>
</gene>
<feature type="region of interest" description="Disordered" evidence="1">
    <location>
        <begin position="1"/>
        <end position="41"/>
    </location>
</feature>
<accession>A0A6A5DF19</accession>
<feature type="compositionally biased region" description="Basic and acidic residues" evidence="1">
    <location>
        <begin position="1"/>
        <end position="13"/>
    </location>
</feature>
<protein>
    <submittedName>
        <fullName evidence="2">Uncharacterized protein</fullName>
    </submittedName>
</protein>
<name>A0A6A5DF19_SCHHA</name>
<reference evidence="2" key="4">
    <citation type="journal article" date="2022" name="PLoS Pathog.">
        <title>Chromosome-level genome of Schistosoma haematobium underpins genome-wide explorations of molecular variation.</title>
        <authorList>
            <person name="Stroehlein A.J."/>
            <person name="Korhonen P.K."/>
            <person name="Lee V.V."/>
            <person name="Ralph S.A."/>
            <person name="Mentink-Kane M."/>
            <person name="You H."/>
            <person name="McManus D.P."/>
            <person name="Tchuente L.T."/>
            <person name="Stothard J.R."/>
            <person name="Kaur P."/>
            <person name="Dudchenko O."/>
            <person name="Aiden E.L."/>
            <person name="Yang B."/>
            <person name="Yang H."/>
            <person name="Emery A.M."/>
            <person name="Webster B.L."/>
            <person name="Brindley P.J."/>
            <person name="Rollinson D."/>
            <person name="Chang B.C.H."/>
            <person name="Gasser R.B."/>
            <person name="Young N.D."/>
        </authorList>
    </citation>
    <scope>NUCLEOTIDE SEQUENCE</scope>
</reference>
<reference evidence="2" key="2">
    <citation type="journal article" date="2019" name="Gigascience">
        <title>High-quality Schistosoma haematobium genome achieved by single-molecule and long-range sequencing.</title>
        <authorList>
            <person name="Stroehlein A.J."/>
            <person name="Korhonen P.K."/>
            <person name="Chong T.M."/>
            <person name="Lim Y.L."/>
            <person name="Chan K.G."/>
            <person name="Webster B."/>
            <person name="Rollinson D."/>
            <person name="Brindley P.J."/>
            <person name="Gasser R.B."/>
            <person name="Young N.D."/>
        </authorList>
    </citation>
    <scope>NUCLEOTIDE SEQUENCE</scope>
</reference>
<dbReference type="Proteomes" id="UP000471633">
    <property type="component" value="Unassembled WGS sequence"/>
</dbReference>
<dbReference type="GeneID" id="24591831"/>